<proteinExistence type="predicted"/>
<dbReference type="InterPro" id="IPR001005">
    <property type="entry name" value="SANT/Myb"/>
</dbReference>
<evidence type="ECO:0000256" key="3">
    <source>
        <dbReference type="ARBA" id="ARBA00023242"/>
    </source>
</evidence>
<dbReference type="InterPro" id="IPR017930">
    <property type="entry name" value="Myb_dom"/>
</dbReference>
<dbReference type="PANTHER" id="PTHR47999:SF124">
    <property type="entry name" value="MYB TRANSCRIPTION FACTOR 42"/>
    <property type="match status" value="1"/>
</dbReference>
<feature type="compositionally biased region" description="Basic and acidic residues" evidence="4">
    <location>
        <begin position="118"/>
        <end position="138"/>
    </location>
</feature>
<dbReference type="InterPro" id="IPR009057">
    <property type="entry name" value="Homeodomain-like_sf"/>
</dbReference>
<keyword evidence="2" id="KW-0238">DNA-binding</keyword>
<evidence type="ECO:0000256" key="2">
    <source>
        <dbReference type="ARBA" id="ARBA00023125"/>
    </source>
</evidence>
<evidence type="ECO:0000313" key="7">
    <source>
        <dbReference type="EnsemblPlants" id="TuG1812G0400000888.01.T02"/>
    </source>
</evidence>
<feature type="compositionally biased region" description="Low complexity" evidence="4">
    <location>
        <begin position="164"/>
        <end position="178"/>
    </location>
</feature>
<dbReference type="PROSITE" id="PS51294">
    <property type="entry name" value="HTH_MYB"/>
    <property type="match status" value="1"/>
</dbReference>
<evidence type="ECO:0000256" key="4">
    <source>
        <dbReference type="SAM" id="MobiDB-lite"/>
    </source>
</evidence>
<dbReference type="Proteomes" id="UP000015106">
    <property type="component" value="Chromosome 4"/>
</dbReference>
<dbReference type="CDD" id="cd00167">
    <property type="entry name" value="SANT"/>
    <property type="match status" value="1"/>
</dbReference>
<feature type="compositionally biased region" description="Low complexity" evidence="4">
    <location>
        <begin position="198"/>
        <end position="208"/>
    </location>
</feature>
<evidence type="ECO:0000313" key="8">
    <source>
        <dbReference type="Proteomes" id="UP000015106"/>
    </source>
</evidence>
<dbReference type="Gene3D" id="1.10.10.60">
    <property type="entry name" value="Homeodomain-like"/>
    <property type="match status" value="1"/>
</dbReference>
<dbReference type="AlphaFoldDB" id="A0A8R7U3Y1"/>
<evidence type="ECO:0000259" key="6">
    <source>
        <dbReference type="PROSITE" id="PS51294"/>
    </source>
</evidence>
<gene>
    <name evidence="7" type="primary">LOC125550757</name>
</gene>
<accession>A0A8R7U3Y1</accession>
<dbReference type="SMART" id="SM00717">
    <property type="entry name" value="SANT"/>
    <property type="match status" value="1"/>
</dbReference>
<evidence type="ECO:0000256" key="1">
    <source>
        <dbReference type="ARBA" id="ARBA00004123"/>
    </source>
</evidence>
<dbReference type="InterPro" id="IPR015495">
    <property type="entry name" value="Myb_TF_plants"/>
</dbReference>
<dbReference type="EnsemblPlants" id="TuG1812G0400000888.01.T02">
    <property type="protein sequence ID" value="TuG1812G0400000888.01.T02"/>
    <property type="gene ID" value="TuG1812G0400000888.01"/>
</dbReference>
<dbReference type="PROSITE" id="PS50090">
    <property type="entry name" value="MYB_LIKE"/>
    <property type="match status" value="1"/>
</dbReference>
<feature type="region of interest" description="Disordered" evidence="4">
    <location>
        <begin position="89"/>
        <end position="260"/>
    </location>
</feature>
<name>A0A8R7U3Y1_TRIUA</name>
<keyword evidence="8" id="KW-1185">Reference proteome</keyword>
<dbReference type="Pfam" id="PF00249">
    <property type="entry name" value="Myb_DNA-binding"/>
    <property type="match status" value="1"/>
</dbReference>
<dbReference type="SUPFAM" id="SSF46689">
    <property type="entry name" value="Homeodomain-like"/>
    <property type="match status" value="1"/>
</dbReference>
<dbReference type="GO" id="GO:0005634">
    <property type="term" value="C:nucleus"/>
    <property type="evidence" value="ECO:0007669"/>
    <property type="project" value="UniProtKB-SubCell"/>
</dbReference>
<dbReference type="Gramene" id="TuG1812G0400000888.01.T02">
    <property type="protein sequence ID" value="TuG1812G0400000888.01.T02"/>
    <property type="gene ID" value="TuG1812G0400000888.01"/>
</dbReference>
<protein>
    <submittedName>
        <fullName evidence="7">Uncharacterized protein</fullName>
    </submittedName>
</protein>
<reference evidence="8" key="1">
    <citation type="journal article" date="2013" name="Nature">
        <title>Draft genome of the wheat A-genome progenitor Triticum urartu.</title>
        <authorList>
            <person name="Ling H.Q."/>
            <person name="Zhao S."/>
            <person name="Liu D."/>
            <person name="Wang J."/>
            <person name="Sun H."/>
            <person name="Zhang C."/>
            <person name="Fan H."/>
            <person name="Li D."/>
            <person name="Dong L."/>
            <person name="Tao Y."/>
            <person name="Gao C."/>
            <person name="Wu H."/>
            <person name="Li Y."/>
            <person name="Cui Y."/>
            <person name="Guo X."/>
            <person name="Zheng S."/>
            <person name="Wang B."/>
            <person name="Yu K."/>
            <person name="Liang Q."/>
            <person name="Yang W."/>
            <person name="Lou X."/>
            <person name="Chen J."/>
            <person name="Feng M."/>
            <person name="Jian J."/>
            <person name="Zhang X."/>
            <person name="Luo G."/>
            <person name="Jiang Y."/>
            <person name="Liu J."/>
            <person name="Wang Z."/>
            <person name="Sha Y."/>
            <person name="Zhang B."/>
            <person name="Wu H."/>
            <person name="Tang D."/>
            <person name="Shen Q."/>
            <person name="Xue P."/>
            <person name="Zou S."/>
            <person name="Wang X."/>
            <person name="Liu X."/>
            <person name="Wang F."/>
            <person name="Yang Y."/>
            <person name="An X."/>
            <person name="Dong Z."/>
            <person name="Zhang K."/>
            <person name="Zhang X."/>
            <person name="Luo M.C."/>
            <person name="Dvorak J."/>
            <person name="Tong Y."/>
            <person name="Wang J."/>
            <person name="Yang H."/>
            <person name="Li Z."/>
            <person name="Wang D."/>
            <person name="Zhang A."/>
            <person name="Wang J."/>
        </authorList>
    </citation>
    <scope>NUCLEOTIDE SEQUENCE</scope>
    <source>
        <strain evidence="8">cv. G1812</strain>
    </source>
</reference>
<reference evidence="7" key="3">
    <citation type="submission" date="2022-06" db="UniProtKB">
        <authorList>
            <consortium name="EnsemblPlants"/>
        </authorList>
    </citation>
    <scope>IDENTIFICATION</scope>
</reference>
<dbReference type="PANTHER" id="PTHR47999">
    <property type="entry name" value="TRANSCRIPTION FACTOR MYB8-RELATED-RELATED"/>
    <property type="match status" value="1"/>
</dbReference>
<feature type="domain" description="HTH myb-type" evidence="6">
    <location>
        <begin position="9"/>
        <end position="49"/>
    </location>
</feature>
<reference evidence="7" key="2">
    <citation type="submission" date="2018-03" db="EMBL/GenBank/DDBJ databases">
        <title>The Triticum urartu genome reveals the dynamic nature of wheat genome evolution.</title>
        <authorList>
            <person name="Ling H."/>
            <person name="Ma B."/>
            <person name="Shi X."/>
            <person name="Liu H."/>
            <person name="Dong L."/>
            <person name="Sun H."/>
            <person name="Cao Y."/>
            <person name="Gao Q."/>
            <person name="Zheng S."/>
            <person name="Li Y."/>
            <person name="Yu Y."/>
            <person name="Du H."/>
            <person name="Qi M."/>
            <person name="Li Y."/>
            <person name="Yu H."/>
            <person name="Cui Y."/>
            <person name="Wang N."/>
            <person name="Chen C."/>
            <person name="Wu H."/>
            <person name="Zhao Y."/>
            <person name="Zhang J."/>
            <person name="Li Y."/>
            <person name="Zhou W."/>
            <person name="Zhang B."/>
            <person name="Hu W."/>
            <person name="Eijk M."/>
            <person name="Tang J."/>
            <person name="Witsenboer H."/>
            <person name="Zhao S."/>
            <person name="Li Z."/>
            <person name="Zhang A."/>
            <person name="Wang D."/>
            <person name="Liang C."/>
        </authorList>
    </citation>
    <scope>NUCLEOTIDE SEQUENCE [LARGE SCALE GENOMIC DNA]</scope>
    <source>
        <strain evidence="7">cv. G1812</strain>
    </source>
</reference>
<feature type="compositionally biased region" description="Basic residues" evidence="4">
    <location>
        <begin position="209"/>
        <end position="218"/>
    </location>
</feature>
<organism evidence="7 8">
    <name type="scientific">Triticum urartu</name>
    <name type="common">Red wild einkorn</name>
    <name type="synonym">Crithodium urartu</name>
    <dbReference type="NCBI Taxonomy" id="4572"/>
    <lineage>
        <taxon>Eukaryota</taxon>
        <taxon>Viridiplantae</taxon>
        <taxon>Streptophyta</taxon>
        <taxon>Embryophyta</taxon>
        <taxon>Tracheophyta</taxon>
        <taxon>Spermatophyta</taxon>
        <taxon>Magnoliopsida</taxon>
        <taxon>Liliopsida</taxon>
        <taxon>Poales</taxon>
        <taxon>Poaceae</taxon>
        <taxon>BOP clade</taxon>
        <taxon>Pooideae</taxon>
        <taxon>Triticodae</taxon>
        <taxon>Triticeae</taxon>
        <taxon>Triticinae</taxon>
        <taxon>Triticum</taxon>
    </lineage>
</organism>
<dbReference type="GO" id="GO:0003677">
    <property type="term" value="F:DNA binding"/>
    <property type="evidence" value="ECO:0007669"/>
    <property type="project" value="UniProtKB-KW"/>
</dbReference>
<sequence length="328" mass="35462">MGRSPCCEKAHTNKGAWTKEEDQRLIAYIKAHGEGCWRSLPKAAGMCRSSATKTRVRPWVNDVCMHGAWCRAAAVREELQAAVDQLPEAGPQTGQLHRGGGRAHHQAPRAARQQVVAHRREAAGEDGQRDQELLEHAHQAQAPGPRHGPAHPPPAQCHRGGRHAGAAAPGRAPTPVRGCHTRWPPPPAAAAGSLRGSLQLSRARLQPQQRRRAGRLRHAAATVATAPRHRPQPLHQPRTLPAGRPSGETGGSHDGEPQQCNNVHVGGVHVLEPPRVPGRRRGMPLRRRFLRAHAAAGQHAAHVQIHRAARGRTPIVALVTVTFGHIPF</sequence>
<comment type="subcellular location">
    <subcellularLocation>
        <location evidence="1">Nucleus</location>
    </subcellularLocation>
</comment>
<evidence type="ECO:0000259" key="5">
    <source>
        <dbReference type="PROSITE" id="PS50090"/>
    </source>
</evidence>
<keyword evidence="3" id="KW-0539">Nucleus</keyword>
<feature type="domain" description="Myb-like" evidence="5">
    <location>
        <begin position="9"/>
        <end position="49"/>
    </location>
</feature>